<name>A0A0H2S248_9AGAM</name>
<dbReference type="Proteomes" id="UP000053477">
    <property type="component" value="Unassembled WGS sequence"/>
</dbReference>
<dbReference type="EMBL" id="KQ085923">
    <property type="protein sequence ID" value="KLO15883.1"/>
    <property type="molecule type" value="Genomic_DNA"/>
</dbReference>
<feature type="compositionally biased region" description="Polar residues" evidence="1">
    <location>
        <begin position="43"/>
        <end position="52"/>
    </location>
</feature>
<feature type="compositionally biased region" description="Low complexity" evidence="1">
    <location>
        <begin position="261"/>
        <end position="272"/>
    </location>
</feature>
<dbReference type="InParanoid" id="A0A0H2S248"/>
<accession>A0A0H2S248</accession>
<dbReference type="OrthoDB" id="3358418at2759"/>
<feature type="compositionally biased region" description="Basic residues" evidence="1">
    <location>
        <begin position="490"/>
        <end position="500"/>
    </location>
</feature>
<evidence type="ECO:0000256" key="1">
    <source>
        <dbReference type="SAM" id="MobiDB-lite"/>
    </source>
</evidence>
<feature type="compositionally biased region" description="Low complexity" evidence="1">
    <location>
        <begin position="239"/>
        <end position="249"/>
    </location>
</feature>
<evidence type="ECO:0000313" key="2">
    <source>
        <dbReference type="EMBL" id="KLO15883.1"/>
    </source>
</evidence>
<sequence length="604" mass="68250">MVGSSELSDALNPNYSTRRPHIGTQNIQNTNGNGLLDPHILPSPTQQHQHILPSSLSVPQDAFVASPLTPETLVSGFPSGQSPVASPNTLKQRQEPIQIIRNIMSLLSEQKRAFDLERERRLAWETQQETKVAGDRAVLESRIASMQKEIDDLKSRLPSSVNADGTNEELHVDSHERQRKVSACSDLPSNMYTFPPEANHDSDNKDLSSITYVPQLQQTASSQVAEAGALPLPEFVQGSSISPSISPSEEQPRKRMRTRSPSHASAPHASTRSHSRQSQPRSIMAAMRSHFLRCMGMDHDKSLPSSFREGDTLRDDEPVRFVWEHTTKKSIHNANMKKRIVSDIIANKALYPLVSEDEFTKDILDSVFEQAFTTFRTKFTNQASARQSQTDDKKAQKARRQGRKKVKLANRVSTRELFEEYSNNFFDAAFQMECMSSEESSSDVEDEEVYSDDDRPKGILNIRCLAWRSSRLQKLYELIDEREEFERSQKPRRGVGRKDRRFGQPKDGNPLPPTGVRKWMVSKKWFRESQSRSTHVANILKDSVLDDGEAAWMSLAPLGPESDYEDNPQPPMMMPSTEFNNAYYGESQWADGLGFVNMNGVLQP</sequence>
<evidence type="ECO:0000313" key="3">
    <source>
        <dbReference type="Proteomes" id="UP000053477"/>
    </source>
</evidence>
<feature type="region of interest" description="Disordered" evidence="1">
    <location>
        <begin position="1"/>
        <end position="52"/>
    </location>
</feature>
<feature type="region of interest" description="Disordered" evidence="1">
    <location>
        <begin position="157"/>
        <end position="206"/>
    </location>
</feature>
<dbReference type="STRING" id="27342.A0A0H2S248"/>
<protein>
    <submittedName>
        <fullName evidence="2">Uncharacterized protein</fullName>
    </submittedName>
</protein>
<keyword evidence="3" id="KW-1185">Reference proteome</keyword>
<feature type="compositionally biased region" description="Polar residues" evidence="1">
    <location>
        <begin position="1"/>
        <end position="17"/>
    </location>
</feature>
<dbReference type="AlphaFoldDB" id="A0A0H2S248"/>
<proteinExistence type="predicted"/>
<feature type="compositionally biased region" description="Low complexity" evidence="1">
    <location>
        <begin position="22"/>
        <end position="36"/>
    </location>
</feature>
<organism evidence="2 3">
    <name type="scientific">Schizopora paradoxa</name>
    <dbReference type="NCBI Taxonomy" id="27342"/>
    <lineage>
        <taxon>Eukaryota</taxon>
        <taxon>Fungi</taxon>
        <taxon>Dikarya</taxon>
        <taxon>Basidiomycota</taxon>
        <taxon>Agaricomycotina</taxon>
        <taxon>Agaricomycetes</taxon>
        <taxon>Hymenochaetales</taxon>
        <taxon>Schizoporaceae</taxon>
        <taxon>Schizopora</taxon>
    </lineage>
</organism>
<reference evidence="2 3" key="1">
    <citation type="submission" date="2015-04" db="EMBL/GenBank/DDBJ databases">
        <title>Complete genome sequence of Schizopora paradoxa KUC8140, a cosmopolitan wood degrader in East Asia.</title>
        <authorList>
            <consortium name="DOE Joint Genome Institute"/>
            <person name="Min B."/>
            <person name="Park H."/>
            <person name="Jang Y."/>
            <person name="Kim J.-J."/>
            <person name="Kim K.H."/>
            <person name="Pangilinan J."/>
            <person name="Lipzen A."/>
            <person name="Riley R."/>
            <person name="Grigoriev I.V."/>
            <person name="Spatafora J.W."/>
            <person name="Choi I.-G."/>
        </authorList>
    </citation>
    <scope>NUCLEOTIDE SEQUENCE [LARGE SCALE GENOMIC DNA]</scope>
    <source>
        <strain evidence="2 3">KUC8140</strain>
    </source>
</reference>
<feature type="region of interest" description="Disordered" evidence="1">
    <location>
        <begin position="383"/>
        <end position="404"/>
    </location>
</feature>
<feature type="region of interest" description="Disordered" evidence="1">
    <location>
        <begin position="235"/>
        <end position="282"/>
    </location>
</feature>
<feature type="region of interest" description="Disordered" evidence="1">
    <location>
        <begin position="486"/>
        <end position="515"/>
    </location>
</feature>
<gene>
    <name evidence="2" type="ORF">SCHPADRAFT_848902</name>
</gene>